<evidence type="ECO:0000313" key="3">
    <source>
        <dbReference type="Proteomes" id="UP000054736"/>
    </source>
</evidence>
<dbReference type="Gene3D" id="1.20.1290.10">
    <property type="entry name" value="AhpD-like"/>
    <property type="match status" value="1"/>
</dbReference>
<reference evidence="2 3" key="1">
    <citation type="submission" date="2015-11" db="EMBL/GenBank/DDBJ databases">
        <title>Genomic analysis of 38 Legionella species identifies large and diverse effector repertoires.</title>
        <authorList>
            <person name="Burstein D."/>
            <person name="Amaro F."/>
            <person name="Zusman T."/>
            <person name="Lifshitz Z."/>
            <person name="Cohen O."/>
            <person name="Gilbert J.A."/>
            <person name="Pupko T."/>
            <person name="Shuman H.A."/>
            <person name="Segal G."/>
        </authorList>
    </citation>
    <scope>NUCLEOTIDE SEQUENCE [LARGE SCALE GENOMIC DNA]</scope>
    <source>
        <strain evidence="2 3">ATCC 700990</strain>
    </source>
</reference>
<dbReference type="PANTHER" id="PTHR33570">
    <property type="entry name" value="4-CARBOXYMUCONOLACTONE DECARBOXYLASE FAMILY PROTEIN"/>
    <property type="match status" value="1"/>
</dbReference>
<feature type="domain" description="Carboxymuconolactone decarboxylase-like" evidence="1">
    <location>
        <begin position="45"/>
        <end position="118"/>
    </location>
</feature>
<protein>
    <submittedName>
        <fullName evidence="2">Carboxymuconolactone decarboxylase family protein</fullName>
    </submittedName>
</protein>
<dbReference type="GO" id="GO:0051920">
    <property type="term" value="F:peroxiredoxin activity"/>
    <property type="evidence" value="ECO:0007669"/>
    <property type="project" value="InterPro"/>
</dbReference>
<dbReference type="PANTHER" id="PTHR33570:SF10">
    <property type="entry name" value="GAMMA-CARBOXYMUCONOLACTONE DECARBOXYLASE"/>
    <property type="match status" value="1"/>
</dbReference>
<evidence type="ECO:0000259" key="1">
    <source>
        <dbReference type="Pfam" id="PF02627"/>
    </source>
</evidence>
<evidence type="ECO:0000313" key="2">
    <source>
        <dbReference type="EMBL" id="KTC87834.1"/>
    </source>
</evidence>
<dbReference type="Pfam" id="PF02627">
    <property type="entry name" value="CMD"/>
    <property type="match status" value="1"/>
</dbReference>
<dbReference type="InterPro" id="IPR052512">
    <property type="entry name" value="4CMD/NDH-1_regulator"/>
</dbReference>
<dbReference type="STRING" id="1212489.Ldro_1453"/>
<dbReference type="InterPro" id="IPR003779">
    <property type="entry name" value="CMD-like"/>
</dbReference>
<name>A0A0W0SWV5_9GAMM</name>
<organism evidence="2 3">
    <name type="scientific">Legionella drozanskii LLAP-1</name>
    <dbReference type="NCBI Taxonomy" id="1212489"/>
    <lineage>
        <taxon>Bacteria</taxon>
        <taxon>Pseudomonadati</taxon>
        <taxon>Pseudomonadota</taxon>
        <taxon>Gammaproteobacteria</taxon>
        <taxon>Legionellales</taxon>
        <taxon>Legionellaceae</taxon>
        <taxon>Legionella</taxon>
    </lineage>
</organism>
<keyword evidence="3" id="KW-1185">Reference proteome</keyword>
<dbReference type="Proteomes" id="UP000054736">
    <property type="component" value="Unassembled WGS sequence"/>
</dbReference>
<accession>A0A0W0SWV5</accession>
<dbReference type="EMBL" id="LNXY01000020">
    <property type="protein sequence ID" value="KTC87834.1"/>
    <property type="molecule type" value="Genomic_DNA"/>
</dbReference>
<sequence length="121" mass="13142">MTTQYETGMTLLNKLHGKHTGKALMDNVGEISPKLTTMGIEWVFGDIMQDNALDLKTRELTIIASLVSQNGLSAQIKAHIEAALNVGATKREIIALIEQLAIYAGFPSANNAMLVAKEVFK</sequence>
<dbReference type="PATRIC" id="fig|1212489.4.peg.1538"/>
<dbReference type="InterPro" id="IPR029032">
    <property type="entry name" value="AhpD-like"/>
</dbReference>
<dbReference type="SUPFAM" id="SSF69118">
    <property type="entry name" value="AhpD-like"/>
    <property type="match status" value="1"/>
</dbReference>
<proteinExistence type="predicted"/>
<gene>
    <name evidence="2" type="ORF">Ldro_1453</name>
</gene>
<dbReference type="OrthoDB" id="9801400at2"/>
<dbReference type="RefSeq" id="WP_058495746.1">
    <property type="nucleotide sequence ID" value="NZ_CAAAIU010000002.1"/>
</dbReference>
<comment type="caution">
    <text evidence="2">The sequence shown here is derived from an EMBL/GenBank/DDBJ whole genome shotgun (WGS) entry which is preliminary data.</text>
</comment>
<dbReference type="AlphaFoldDB" id="A0A0W0SWV5"/>